<evidence type="ECO:0008006" key="8">
    <source>
        <dbReference type="Google" id="ProtNLM"/>
    </source>
</evidence>
<dbReference type="EMBL" id="MFFM01000012">
    <property type="protein sequence ID" value="OGF13797.1"/>
    <property type="molecule type" value="Genomic_DNA"/>
</dbReference>
<keyword evidence="3 5" id="KW-1133">Transmembrane helix</keyword>
<protein>
    <recommendedName>
        <fullName evidence="8">Isoprenylcysteine carboxylmethyltransferase family protein</fullName>
    </recommendedName>
</protein>
<feature type="transmembrane region" description="Helical" evidence="5">
    <location>
        <begin position="108"/>
        <end position="130"/>
    </location>
</feature>
<evidence type="ECO:0000256" key="5">
    <source>
        <dbReference type="SAM" id="Phobius"/>
    </source>
</evidence>
<keyword evidence="2 5" id="KW-0812">Transmembrane</keyword>
<dbReference type="InterPro" id="IPR007318">
    <property type="entry name" value="Phopholipid_MeTrfase"/>
</dbReference>
<comment type="subcellular location">
    <subcellularLocation>
        <location evidence="1">Endomembrane system</location>
        <topology evidence="1">Multi-pass membrane protein</topology>
    </subcellularLocation>
</comment>
<dbReference type="PANTHER" id="PTHR12714">
    <property type="entry name" value="PROTEIN-S ISOPRENYLCYSTEINE O-METHYLTRANSFERASE"/>
    <property type="match status" value="1"/>
</dbReference>
<dbReference type="PANTHER" id="PTHR12714:SF9">
    <property type="entry name" value="PROTEIN-S-ISOPRENYLCYSTEINE O-METHYLTRANSFERASE"/>
    <property type="match status" value="1"/>
</dbReference>
<proteinExistence type="predicted"/>
<evidence type="ECO:0000256" key="3">
    <source>
        <dbReference type="ARBA" id="ARBA00022989"/>
    </source>
</evidence>
<feature type="transmembrane region" description="Helical" evidence="5">
    <location>
        <begin position="16"/>
        <end position="40"/>
    </location>
</feature>
<dbReference type="AlphaFoldDB" id="A0A1F5RGY2"/>
<comment type="caution">
    <text evidence="6">The sequence shown here is derived from an EMBL/GenBank/DDBJ whole genome shotgun (WGS) entry which is preliminary data.</text>
</comment>
<dbReference type="Proteomes" id="UP000177230">
    <property type="component" value="Unassembled WGS sequence"/>
</dbReference>
<dbReference type="GO" id="GO:0016740">
    <property type="term" value="F:transferase activity"/>
    <property type="evidence" value="ECO:0007669"/>
    <property type="project" value="UniProtKB-ARBA"/>
</dbReference>
<organism evidence="6 7">
    <name type="scientific">Candidatus Edwardsbacteria bacterium GWF2_54_11</name>
    <dbReference type="NCBI Taxonomy" id="1817851"/>
    <lineage>
        <taxon>Bacteria</taxon>
        <taxon>Candidatus Edwardsiibacteriota</taxon>
    </lineage>
</organism>
<feature type="transmembrane region" description="Helical" evidence="5">
    <location>
        <begin position="79"/>
        <end position="96"/>
    </location>
</feature>
<name>A0A1F5RGY2_9BACT</name>
<evidence type="ECO:0000313" key="7">
    <source>
        <dbReference type="Proteomes" id="UP000177230"/>
    </source>
</evidence>
<dbReference type="GO" id="GO:0012505">
    <property type="term" value="C:endomembrane system"/>
    <property type="evidence" value="ECO:0007669"/>
    <property type="project" value="UniProtKB-SubCell"/>
</dbReference>
<evidence type="ECO:0000256" key="4">
    <source>
        <dbReference type="ARBA" id="ARBA00023136"/>
    </source>
</evidence>
<dbReference type="Gene3D" id="1.20.120.1630">
    <property type="match status" value="1"/>
</dbReference>
<evidence type="ECO:0000313" key="6">
    <source>
        <dbReference type="EMBL" id="OGF13797.1"/>
    </source>
</evidence>
<evidence type="ECO:0000256" key="1">
    <source>
        <dbReference type="ARBA" id="ARBA00004127"/>
    </source>
</evidence>
<feature type="transmembrane region" description="Helical" evidence="5">
    <location>
        <begin position="181"/>
        <end position="200"/>
    </location>
</feature>
<accession>A0A1F5RGY2</accession>
<evidence type="ECO:0000256" key="2">
    <source>
        <dbReference type="ARBA" id="ARBA00022692"/>
    </source>
</evidence>
<gene>
    <name evidence="6" type="ORF">A2024_06560</name>
</gene>
<dbReference type="Pfam" id="PF04191">
    <property type="entry name" value="PEMT"/>
    <property type="match status" value="1"/>
</dbReference>
<sequence length="201" mass="22520">MGNLFFKWRSYTPIPLLLATLVLAKPTLWSISLGLLVALAGELTRIWAVSYAGGATRTLEPGVGNLITGGPFSYVRNPLYVGNLLLSLGVCLAAWPSKWSLMISEAVAIPWLLPVFIIAFALQYGFIVAVEEDTIRRSLGEVYDEYYKAVPRWLPRLTPYPKPYPERGDFKAGFRSDRRSIQTTCMVLLVIIIIYMVRLFG</sequence>
<keyword evidence="4 5" id="KW-0472">Membrane</keyword>
<reference evidence="6 7" key="1">
    <citation type="journal article" date="2016" name="Nat. Commun.">
        <title>Thousands of microbial genomes shed light on interconnected biogeochemical processes in an aquifer system.</title>
        <authorList>
            <person name="Anantharaman K."/>
            <person name="Brown C.T."/>
            <person name="Hug L.A."/>
            <person name="Sharon I."/>
            <person name="Castelle C.J."/>
            <person name="Probst A.J."/>
            <person name="Thomas B.C."/>
            <person name="Singh A."/>
            <person name="Wilkins M.J."/>
            <person name="Karaoz U."/>
            <person name="Brodie E.L."/>
            <person name="Williams K.H."/>
            <person name="Hubbard S.S."/>
            <person name="Banfield J.F."/>
        </authorList>
    </citation>
    <scope>NUCLEOTIDE SEQUENCE [LARGE SCALE GENOMIC DNA]</scope>
</reference>